<sequence>MMSALSLALAALAPSGTGAPAPFTERKLEVAQGRSLFLRCAGEGPVTVLFDSGGSDWSIVWTALQQRIAGRARACAYDRAGLGRSDPAPGPRTPFAIASDLHAMIDGAGFRQPVVLVGHSLGGFHVKLAAALFPQDVAGLVLLDPSEERSWERTRGPLGAKHGVANAARAELADRSFFPALVEKYRGCAERAKAAGGLDPAAPDWRRCADPDRPALGDEANAERRRIHSTPTYQAAQYSEIAWCVYADPSADGVYARLFRPGMLGNKPVAVLTHQEEQSDDPVDRVNAEQGLLLHRETAALSRRGTHRLVTGSGHYIQLDQPEVAARAILAVVEKVGRQPAPPRN</sequence>
<evidence type="ECO:0000313" key="3">
    <source>
        <dbReference type="Proteomes" id="UP001500235"/>
    </source>
</evidence>
<gene>
    <name evidence="2" type="ORF">GCM10022280_02250</name>
</gene>
<dbReference type="InterPro" id="IPR029058">
    <property type="entry name" value="AB_hydrolase_fold"/>
</dbReference>
<keyword evidence="2" id="KW-0378">Hydrolase</keyword>
<dbReference type="Gene3D" id="3.40.50.1820">
    <property type="entry name" value="alpha/beta hydrolase"/>
    <property type="match status" value="1"/>
</dbReference>
<dbReference type="GO" id="GO:0016787">
    <property type="term" value="F:hydrolase activity"/>
    <property type="evidence" value="ECO:0007669"/>
    <property type="project" value="UniProtKB-KW"/>
</dbReference>
<dbReference type="Pfam" id="PF12697">
    <property type="entry name" value="Abhydrolase_6"/>
    <property type="match status" value="1"/>
</dbReference>
<dbReference type="InterPro" id="IPR050266">
    <property type="entry name" value="AB_hydrolase_sf"/>
</dbReference>
<comment type="caution">
    <text evidence="2">The sequence shown here is derived from an EMBL/GenBank/DDBJ whole genome shotgun (WGS) entry which is preliminary data.</text>
</comment>
<dbReference type="PANTHER" id="PTHR43798:SF33">
    <property type="entry name" value="HYDROLASE, PUTATIVE (AFU_ORTHOLOGUE AFUA_2G14860)-RELATED"/>
    <property type="match status" value="1"/>
</dbReference>
<proteinExistence type="predicted"/>
<keyword evidence="3" id="KW-1185">Reference proteome</keyword>
<accession>A0ABP7SAC7</accession>
<dbReference type="InterPro" id="IPR000073">
    <property type="entry name" value="AB_hydrolase_1"/>
</dbReference>
<dbReference type="PANTHER" id="PTHR43798">
    <property type="entry name" value="MONOACYLGLYCEROL LIPASE"/>
    <property type="match status" value="1"/>
</dbReference>
<name>A0ABP7SAC7_9SPHN</name>
<evidence type="ECO:0000259" key="1">
    <source>
        <dbReference type="Pfam" id="PF12697"/>
    </source>
</evidence>
<dbReference type="Proteomes" id="UP001500235">
    <property type="component" value="Unassembled WGS sequence"/>
</dbReference>
<organism evidence="2 3">
    <name type="scientific">Sphingomonas swuensis</name>
    <dbReference type="NCBI Taxonomy" id="977800"/>
    <lineage>
        <taxon>Bacteria</taxon>
        <taxon>Pseudomonadati</taxon>
        <taxon>Pseudomonadota</taxon>
        <taxon>Alphaproteobacteria</taxon>
        <taxon>Sphingomonadales</taxon>
        <taxon>Sphingomonadaceae</taxon>
        <taxon>Sphingomonas</taxon>
    </lineage>
</organism>
<protein>
    <submittedName>
        <fullName evidence="2">Alpha/beta hydrolase</fullName>
    </submittedName>
</protein>
<dbReference type="SUPFAM" id="SSF53474">
    <property type="entry name" value="alpha/beta-Hydrolases"/>
    <property type="match status" value="1"/>
</dbReference>
<feature type="domain" description="AB hydrolase-1" evidence="1">
    <location>
        <begin position="53"/>
        <end position="327"/>
    </location>
</feature>
<evidence type="ECO:0000313" key="2">
    <source>
        <dbReference type="EMBL" id="GAA4008994.1"/>
    </source>
</evidence>
<dbReference type="EMBL" id="BAABBQ010000001">
    <property type="protein sequence ID" value="GAA4008994.1"/>
    <property type="molecule type" value="Genomic_DNA"/>
</dbReference>
<reference evidence="3" key="1">
    <citation type="journal article" date="2019" name="Int. J. Syst. Evol. Microbiol.">
        <title>The Global Catalogue of Microorganisms (GCM) 10K type strain sequencing project: providing services to taxonomists for standard genome sequencing and annotation.</title>
        <authorList>
            <consortium name="The Broad Institute Genomics Platform"/>
            <consortium name="The Broad Institute Genome Sequencing Center for Infectious Disease"/>
            <person name="Wu L."/>
            <person name="Ma J."/>
        </authorList>
    </citation>
    <scope>NUCLEOTIDE SEQUENCE [LARGE SCALE GENOMIC DNA]</scope>
    <source>
        <strain evidence="3">JCM 17563</strain>
    </source>
</reference>